<keyword evidence="2" id="KW-1185">Reference proteome</keyword>
<dbReference type="EMBL" id="CM037155">
    <property type="protein sequence ID" value="KAH7845846.1"/>
    <property type="molecule type" value="Genomic_DNA"/>
</dbReference>
<name>A0ACB7XXD1_9ERIC</name>
<sequence length="291" mass="31409">MNSYFFSICHLSFLVLILILVPTSSGSDNEQYTSCRRPFECANIRNLSYPFWGGSRPQYCGHPNFGLNCTNQAPQITINSIPYRVLSIDYPTKTLTVARAEFWNNPCPSPTTLYKNATLDGAPFAYSNDSQDMIILFGCQALPGVTLDNQFSCTNDGTTTASYFIITSGGGEVSNGFGTFIPGCNSSVVVRFNQTAALGLADARPSYIYVKRVLDSGFGLRWDANDPICSGCAQSGGVCGSDSGSGFSCYCSDKVYPVACNSTRGGSGMCFSSLVFTCVLLKTWAKLEVVH</sequence>
<accession>A0ACB7XXD1</accession>
<proteinExistence type="predicted"/>
<organism evidence="1 2">
    <name type="scientific">Vaccinium darrowii</name>
    <dbReference type="NCBI Taxonomy" id="229202"/>
    <lineage>
        <taxon>Eukaryota</taxon>
        <taxon>Viridiplantae</taxon>
        <taxon>Streptophyta</taxon>
        <taxon>Embryophyta</taxon>
        <taxon>Tracheophyta</taxon>
        <taxon>Spermatophyta</taxon>
        <taxon>Magnoliopsida</taxon>
        <taxon>eudicotyledons</taxon>
        <taxon>Gunneridae</taxon>
        <taxon>Pentapetalae</taxon>
        <taxon>asterids</taxon>
        <taxon>Ericales</taxon>
        <taxon>Ericaceae</taxon>
        <taxon>Vaccinioideae</taxon>
        <taxon>Vaccinieae</taxon>
        <taxon>Vaccinium</taxon>
    </lineage>
</organism>
<evidence type="ECO:0000313" key="1">
    <source>
        <dbReference type="EMBL" id="KAH7845846.1"/>
    </source>
</evidence>
<reference evidence="1 2" key="1">
    <citation type="journal article" date="2021" name="Hortic Res">
        <title>High-quality reference genome and annotation aids understanding of berry development for evergreen blueberry (Vaccinium darrowii).</title>
        <authorList>
            <person name="Yu J."/>
            <person name="Hulse-Kemp A.M."/>
            <person name="Babiker E."/>
            <person name="Staton M."/>
        </authorList>
    </citation>
    <scope>NUCLEOTIDE SEQUENCE [LARGE SCALE GENOMIC DNA]</scope>
    <source>
        <strain evidence="2">cv. NJ 8807/NJ 8810</strain>
        <tissue evidence="1">Young leaf</tissue>
    </source>
</reference>
<comment type="caution">
    <text evidence="1">The sequence shown here is derived from an EMBL/GenBank/DDBJ whole genome shotgun (WGS) entry which is preliminary data.</text>
</comment>
<dbReference type="Proteomes" id="UP000828048">
    <property type="component" value="Chromosome 5"/>
</dbReference>
<gene>
    <name evidence="1" type="ORF">Vadar_006658</name>
</gene>
<protein>
    <submittedName>
        <fullName evidence="1">Uncharacterized protein</fullName>
    </submittedName>
</protein>
<evidence type="ECO:0000313" key="2">
    <source>
        <dbReference type="Proteomes" id="UP000828048"/>
    </source>
</evidence>